<dbReference type="Proteomes" id="UP001150062">
    <property type="component" value="Unassembled WGS sequence"/>
</dbReference>
<dbReference type="GO" id="GO:0000245">
    <property type="term" value="P:spliceosomal complex assembly"/>
    <property type="evidence" value="ECO:0007669"/>
    <property type="project" value="InterPro"/>
</dbReference>
<comment type="caution">
    <text evidence="3">The sequence shown here is derived from an EMBL/GenBank/DDBJ whole genome shotgun (WGS) entry which is preliminary data.</text>
</comment>
<organism evidence="3 5">
    <name type="scientific">Anaeramoeba flamelloides</name>
    <dbReference type="NCBI Taxonomy" id="1746091"/>
    <lineage>
        <taxon>Eukaryota</taxon>
        <taxon>Metamonada</taxon>
        <taxon>Anaeramoebidae</taxon>
        <taxon>Anaeramoeba</taxon>
    </lineage>
</organism>
<name>A0AAV7ZLR0_9EUKA</name>
<evidence type="ECO:0000259" key="2">
    <source>
        <dbReference type="PROSITE" id="PS52001"/>
    </source>
</evidence>
<evidence type="ECO:0000313" key="6">
    <source>
        <dbReference type="Proteomes" id="UP001150062"/>
    </source>
</evidence>
<dbReference type="PANTHER" id="PTHR14710:SF2">
    <property type="entry name" value="GEM-ASSOCIATED PROTEIN 6"/>
    <property type="match status" value="1"/>
</dbReference>
<evidence type="ECO:0000313" key="4">
    <source>
        <dbReference type="EMBL" id="KAJ6232781.1"/>
    </source>
</evidence>
<accession>A0AAV7ZLR0</accession>
<dbReference type="Proteomes" id="UP001146793">
    <property type="component" value="Unassembled WGS sequence"/>
</dbReference>
<reference evidence="4" key="1">
    <citation type="submission" date="2022-08" db="EMBL/GenBank/DDBJ databases">
        <title>Novel sulfate-reducing endosymbionts in the free-living metamonad Anaeramoeba.</title>
        <authorList>
            <person name="Jerlstrom-Hultqvist J."/>
            <person name="Cepicka I."/>
            <person name="Gallot-Lavallee L."/>
            <person name="Salas-Leiva D."/>
            <person name="Curtis B.A."/>
            <person name="Zahonova K."/>
            <person name="Pipaliya S."/>
            <person name="Dacks J."/>
            <person name="Roger A.J."/>
        </authorList>
    </citation>
    <scope>NUCLEOTIDE SEQUENCE</scope>
    <source>
        <strain evidence="4">Schooner1</strain>
    </source>
</reference>
<dbReference type="GO" id="GO:0005634">
    <property type="term" value="C:nucleus"/>
    <property type="evidence" value="ECO:0007669"/>
    <property type="project" value="InterPro"/>
</dbReference>
<feature type="domain" description="AD" evidence="2">
    <location>
        <begin position="83"/>
        <end position="182"/>
    </location>
</feature>
<dbReference type="GO" id="GO:0000387">
    <property type="term" value="P:spliceosomal snRNP assembly"/>
    <property type="evidence" value="ECO:0007669"/>
    <property type="project" value="TreeGrafter"/>
</dbReference>
<dbReference type="EMBL" id="JANTQA010000029">
    <property type="protein sequence ID" value="KAJ3441776.1"/>
    <property type="molecule type" value="Genomic_DNA"/>
</dbReference>
<dbReference type="InterPro" id="IPR009422">
    <property type="entry name" value="Gemin6"/>
</dbReference>
<dbReference type="PANTHER" id="PTHR14710">
    <property type="entry name" value="GEM-ASSOCIATED PROTEIN 6"/>
    <property type="match status" value="1"/>
</dbReference>
<dbReference type="GO" id="GO:0032797">
    <property type="term" value="C:SMN complex"/>
    <property type="evidence" value="ECO:0007669"/>
    <property type="project" value="TreeGrafter"/>
</dbReference>
<dbReference type="AlphaFoldDB" id="A0AAV7ZLR0"/>
<evidence type="ECO:0000256" key="1">
    <source>
        <dbReference type="SAM" id="MobiDB-lite"/>
    </source>
</evidence>
<reference evidence="3" key="2">
    <citation type="submission" date="2022-08" db="EMBL/GenBank/DDBJ databases">
        <title>Novel sulphate-reducing endosymbionts in the free-living metamonad Anaeramoeba.</title>
        <authorList>
            <person name="Jerlstrom-Hultqvist J."/>
            <person name="Cepicka I."/>
            <person name="Gallot-Lavallee L."/>
            <person name="Salas-Leiva D."/>
            <person name="Curtis B.A."/>
            <person name="Zahonova K."/>
            <person name="Pipaliya S."/>
            <person name="Dacks J."/>
            <person name="Roger A.J."/>
        </authorList>
    </citation>
    <scope>NUCLEOTIDE SEQUENCE</scope>
    <source>
        <strain evidence="3">Busselton2</strain>
    </source>
</reference>
<gene>
    <name evidence="3" type="ORF">M0812_13791</name>
    <name evidence="4" type="ORF">M0813_04587</name>
</gene>
<protein>
    <submittedName>
        <fullName evidence="3">Gem-associated protein</fullName>
    </submittedName>
</protein>
<dbReference type="InterPro" id="IPR047574">
    <property type="entry name" value="AD"/>
</dbReference>
<feature type="region of interest" description="Disordered" evidence="1">
    <location>
        <begin position="85"/>
        <end position="114"/>
    </location>
</feature>
<sequence length="183" mass="21531">MTNNELINKYVQLSLQKHNTTIKGYLFTIDPETSQHILINEERSWVVVFPDAIDTIEECLPPKHFTCPFDEEAINFEDLFTSERIQNPEQREETDKSESDQNTNTQKQDQKESLLIQQRKKQITEIAKKFYWPVLENGSGRLCILDTLYISPPYYFENITCLNEMVTMRVTTMFNKAGFSFEK</sequence>
<proteinExistence type="predicted"/>
<keyword evidence="6" id="KW-1185">Reference proteome</keyword>
<evidence type="ECO:0000313" key="5">
    <source>
        <dbReference type="Proteomes" id="UP001146793"/>
    </source>
</evidence>
<feature type="compositionally biased region" description="Basic and acidic residues" evidence="1">
    <location>
        <begin position="89"/>
        <end position="99"/>
    </location>
</feature>
<evidence type="ECO:0000313" key="3">
    <source>
        <dbReference type="EMBL" id="KAJ3441776.1"/>
    </source>
</evidence>
<dbReference type="EMBL" id="JAOAOG010000288">
    <property type="protein sequence ID" value="KAJ6232781.1"/>
    <property type="molecule type" value="Genomic_DNA"/>
</dbReference>
<dbReference type="Gene3D" id="2.30.30.100">
    <property type="match status" value="1"/>
</dbReference>
<dbReference type="PROSITE" id="PS52001">
    <property type="entry name" value="AD"/>
    <property type="match status" value="1"/>
</dbReference>